<evidence type="ECO:0000256" key="8">
    <source>
        <dbReference type="ARBA" id="ARBA00022723"/>
    </source>
</evidence>
<feature type="domain" description="Nitrite/sulphite reductase 4Fe-4S" evidence="17">
    <location>
        <begin position="633"/>
        <end position="773"/>
    </location>
</feature>
<dbReference type="RefSeq" id="WP_124539628.1">
    <property type="nucleotide sequence ID" value="NZ_QUSW01000002.1"/>
</dbReference>
<dbReference type="Pfam" id="PF03460">
    <property type="entry name" value="NIR_SIR_ferr"/>
    <property type="match status" value="1"/>
</dbReference>
<keyword evidence="5 16" id="KW-0349">Heme</keyword>
<feature type="domain" description="BFD-like [2Fe-2S]-binding" evidence="19">
    <location>
        <begin position="488"/>
        <end position="538"/>
    </location>
</feature>
<dbReference type="Pfam" id="PF01077">
    <property type="entry name" value="NIR_SIR"/>
    <property type="match status" value="1"/>
</dbReference>
<evidence type="ECO:0000256" key="14">
    <source>
        <dbReference type="ARBA" id="ARBA00034078"/>
    </source>
</evidence>
<evidence type="ECO:0000256" key="2">
    <source>
        <dbReference type="ARBA" id="ARBA00005096"/>
    </source>
</evidence>
<accession>A0A3N7HSJ7</accession>
<dbReference type="InterPro" id="IPR017121">
    <property type="entry name" value="Nitrite_Rdtase_lsu"/>
</dbReference>
<dbReference type="AlphaFoldDB" id="A0A3N7HSJ7"/>
<keyword evidence="6 15" id="KW-0285">Flavoprotein</keyword>
<feature type="domain" description="Nitrite/Sulfite reductase ferredoxin-like" evidence="18">
    <location>
        <begin position="563"/>
        <end position="624"/>
    </location>
</feature>
<evidence type="ECO:0000256" key="15">
    <source>
        <dbReference type="PIRNR" id="PIRNR037149"/>
    </source>
</evidence>
<comment type="cofactor">
    <cofactor evidence="16">
        <name>siroheme</name>
        <dbReference type="ChEBI" id="CHEBI:60052"/>
    </cofactor>
    <text evidence="16">Binds 1 siroheme per subunit.</text>
</comment>
<dbReference type="PANTHER" id="PTHR43809:SF1">
    <property type="entry name" value="NITRITE REDUCTASE (NADH) LARGE SUBUNIT"/>
    <property type="match status" value="1"/>
</dbReference>
<evidence type="ECO:0000259" key="21">
    <source>
        <dbReference type="Pfam" id="PF18267"/>
    </source>
</evidence>
<keyword evidence="9 15" id="KW-0274">FAD</keyword>
<dbReference type="CDD" id="cd19943">
    <property type="entry name" value="NirB_Fer2_BFD-like_1"/>
    <property type="match status" value="1"/>
</dbReference>
<dbReference type="InterPro" id="IPR012744">
    <property type="entry name" value="Nitri_red_NirB"/>
</dbReference>
<keyword evidence="7" id="KW-0001">2Fe-2S</keyword>
<evidence type="ECO:0000256" key="1">
    <source>
        <dbReference type="ARBA" id="ARBA00001974"/>
    </source>
</evidence>
<dbReference type="GO" id="GO:0050660">
    <property type="term" value="F:flavin adenine dinucleotide binding"/>
    <property type="evidence" value="ECO:0007669"/>
    <property type="project" value="UniProtKB-UniRule"/>
</dbReference>
<dbReference type="NCBIfam" id="TIGR02374">
    <property type="entry name" value="nitri_red_nirB"/>
    <property type="match status" value="1"/>
</dbReference>
<evidence type="ECO:0000256" key="7">
    <source>
        <dbReference type="ARBA" id="ARBA00022714"/>
    </source>
</evidence>
<comment type="pathway">
    <text evidence="2">Nitrogen metabolism; nitrate reduction (assimilation).</text>
</comment>
<dbReference type="OrthoDB" id="9768666at2"/>
<dbReference type="GO" id="GO:0042128">
    <property type="term" value="P:nitrate assimilation"/>
    <property type="evidence" value="ECO:0007669"/>
    <property type="project" value="UniProtKB-UniRule"/>
</dbReference>
<dbReference type="SUPFAM" id="SSF51905">
    <property type="entry name" value="FAD/NAD(P)-binding domain"/>
    <property type="match status" value="2"/>
</dbReference>
<comment type="similarity">
    <text evidence="3">Belongs to the nitrite and sulfite reductase 4Fe-4S domain family.</text>
</comment>
<dbReference type="InterPro" id="IPR005117">
    <property type="entry name" value="NiRdtase/SiRdtase_haem-b_fer"/>
</dbReference>
<name>A0A3N7HSJ7_9BURK</name>
<protein>
    <submittedName>
        <fullName evidence="22">NAD(P)/FAD-dependent oxidoreductase</fullName>
    </submittedName>
</protein>
<keyword evidence="12 16" id="KW-0411">Iron-sulfur</keyword>
<dbReference type="InterPro" id="IPR006067">
    <property type="entry name" value="NO2/SO3_Rdtase_4Fe4S_dom"/>
</dbReference>
<comment type="cofactor">
    <cofactor evidence="1 15">
        <name>FAD</name>
        <dbReference type="ChEBI" id="CHEBI:57692"/>
    </cofactor>
</comment>
<dbReference type="InterPro" id="IPR041575">
    <property type="entry name" value="Rubredoxin_C"/>
</dbReference>
<evidence type="ECO:0000256" key="9">
    <source>
        <dbReference type="ARBA" id="ARBA00022827"/>
    </source>
</evidence>
<dbReference type="FunFam" id="3.50.50.60:FF:000033">
    <property type="entry name" value="Nitrite reductase [NAD(P)H], large subunit"/>
    <property type="match status" value="1"/>
</dbReference>
<dbReference type="InterPro" id="IPR016156">
    <property type="entry name" value="FAD/NAD-linked_Rdtase_dimer_sf"/>
</dbReference>
<evidence type="ECO:0000256" key="12">
    <source>
        <dbReference type="ARBA" id="ARBA00023014"/>
    </source>
</evidence>
<feature type="domain" description="BFD-like [2Fe-2S]-binding" evidence="19">
    <location>
        <begin position="424"/>
        <end position="471"/>
    </location>
</feature>
<dbReference type="InterPro" id="IPR052034">
    <property type="entry name" value="NasD-like"/>
</dbReference>
<evidence type="ECO:0000259" key="19">
    <source>
        <dbReference type="Pfam" id="PF04324"/>
    </source>
</evidence>
<evidence type="ECO:0000259" key="20">
    <source>
        <dbReference type="Pfam" id="PF07992"/>
    </source>
</evidence>
<keyword evidence="10" id="KW-0560">Oxidoreductase</keyword>
<feature type="binding site" evidence="16">
    <location>
        <position position="682"/>
    </location>
    <ligand>
        <name>[4Fe-4S] cluster</name>
        <dbReference type="ChEBI" id="CHEBI:49883"/>
    </ligand>
</feature>
<dbReference type="GO" id="GO:0051539">
    <property type="term" value="F:4 iron, 4 sulfur cluster binding"/>
    <property type="evidence" value="ECO:0007669"/>
    <property type="project" value="UniProtKB-KW"/>
</dbReference>
<dbReference type="GO" id="GO:0020037">
    <property type="term" value="F:heme binding"/>
    <property type="evidence" value="ECO:0007669"/>
    <property type="project" value="InterPro"/>
</dbReference>
<comment type="cofactor">
    <cofactor evidence="14">
        <name>[2Fe-2S] cluster</name>
        <dbReference type="ChEBI" id="CHEBI:190135"/>
    </cofactor>
</comment>
<sequence>MKKMKLVMVGNGMAGVRTLEELLKIAPDLYDITVFGAEPHPNYNRILLSPVLAGEQTLDEIVLNPLSWYEENKIDLKLGKKVVSVDRRNRIVKADDGTEAEYDRLLIATGSNPFILPVPGKELDGVIAYRDIADTNTMIDAAKKYKHAVVIGGGLLGLEAANGLMLRGMQVTVVHIMPWLMERQLDDVAGGLLRKSLEDRGLKFMIGAQTQSLIGDKDGRVMAVQFKDGTEIPADLVVMAAGIRPNTELAEKIGLHCNRGIVVTDTMQTVTDPRIYSVGECAAHRGIAYGLVAPLFEQGKVCATHLAEFGIGRYTGSQTSTKLKVTGIDLFSAGDFMGGEGTEEIVMSDPFGGVYKKLVIKDDKLVGACLYGDTVDGSYYFKLLREGRAIGDIRDKLMFGESNIGDTGHEGHNKAAAMADSDEVCGCNGVNKGSICKAIKEKGLFTLDEVRKHTKASASCGSCTGLVEQLLMFTAGGDYSKAPTKKAMCGCTDMSHQDVRDAIRNEKLLTIAGVYQRLGWRTPNGCSSCRPAVNYYLISTWPKEAKDDPQSRFINERSHANIQKDGTYSVIPRMWGGETTADELRRIADAVDKYKIPTVKVTGGQRIDLLGVKKEDLVNVWKDIGMPSGHAYAKALRTVKTCVGSEWCRFGTQDSTQMGKDLERALWRMYAPHKVKIAVSGCPRNCAEAGIKDVGVIGVDSGWEIYVAGNGGIKTEVAHFFCKLKTAEEVLEYSGAFLQLYREEGWYLERTCHYVSRVGLDVVKKKILDDHAGRKALWERLQFALDGEPDPWFEFAKAEVDTRQFVPVATA</sequence>
<dbReference type="InterPro" id="IPR045854">
    <property type="entry name" value="NO2/SO3_Rdtase_4Fe4S_sf"/>
</dbReference>
<dbReference type="InterPro" id="IPR006066">
    <property type="entry name" value="NO2/SO3_Rdtase_FeS/sirohaem_BS"/>
</dbReference>
<proteinExistence type="inferred from homology"/>
<dbReference type="InterPro" id="IPR007419">
    <property type="entry name" value="BFD-like_2Fe2S-bd_dom"/>
</dbReference>
<dbReference type="Pfam" id="PF04324">
    <property type="entry name" value="Fer2_BFD"/>
    <property type="match status" value="2"/>
</dbReference>
<dbReference type="PRINTS" id="PR00411">
    <property type="entry name" value="PNDRDTASEI"/>
</dbReference>
<evidence type="ECO:0000256" key="3">
    <source>
        <dbReference type="ARBA" id="ARBA00010429"/>
    </source>
</evidence>
<comment type="caution">
    <text evidence="22">The sequence shown here is derived from an EMBL/GenBank/DDBJ whole genome shotgun (WGS) entry which is preliminary data.</text>
</comment>
<feature type="domain" description="NADH-rubredoxin oxidoreductase C-terminal" evidence="21">
    <location>
        <begin position="320"/>
        <end position="386"/>
    </location>
</feature>
<feature type="domain" description="FAD/NAD(P)-binding" evidence="20">
    <location>
        <begin position="4"/>
        <end position="285"/>
    </location>
</feature>
<feature type="binding site" evidence="16">
    <location>
        <position position="686"/>
    </location>
    <ligand>
        <name>[4Fe-4S] cluster</name>
        <dbReference type="ChEBI" id="CHEBI:49883"/>
    </ligand>
</feature>
<dbReference type="GO" id="GO:0051537">
    <property type="term" value="F:2 iron, 2 sulfur cluster binding"/>
    <property type="evidence" value="ECO:0007669"/>
    <property type="project" value="UniProtKB-KW"/>
</dbReference>
<reference evidence="22 23" key="2">
    <citation type="submission" date="2018-12" db="EMBL/GenBank/DDBJ databases">
        <title>Rhizobacter gummiphilus sp. nov., a rubber-degrading bacterium isolated from the soil of a botanical garden in Japan.</title>
        <authorList>
            <person name="Shunsuke S.S."/>
        </authorList>
    </citation>
    <scope>NUCLEOTIDE SEQUENCE [LARGE SCALE GENOMIC DNA]</scope>
    <source>
        <strain evidence="22 23">S-16</strain>
    </source>
</reference>
<evidence type="ECO:0000256" key="16">
    <source>
        <dbReference type="PIRSR" id="PIRSR037149-1"/>
    </source>
</evidence>
<dbReference type="InterPro" id="IPR036188">
    <property type="entry name" value="FAD/NAD-bd_sf"/>
</dbReference>
<dbReference type="SUPFAM" id="SSF55124">
    <property type="entry name" value="Nitrite/Sulfite reductase N-terminal domain-like"/>
    <property type="match status" value="1"/>
</dbReference>
<evidence type="ECO:0000256" key="10">
    <source>
        <dbReference type="ARBA" id="ARBA00023002"/>
    </source>
</evidence>
<dbReference type="GO" id="GO:0098809">
    <property type="term" value="F:nitrite reductase activity"/>
    <property type="evidence" value="ECO:0007669"/>
    <property type="project" value="InterPro"/>
</dbReference>
<evidence type="ECO:0000256" key="6">
    <source>
        <dbReference type="ARBA" id="ARBA00022630"/>
    </source>
</evidence>
<keyword evidence="4 16" id="KW-0004">4Fe-4S</keyword>
<keyword evidence="23" id="KW-1185">Reference proteome</keyword>
<dbReference type="SUPFAM" id="SSF56014">
    <property type="entry name" value="Nitrite and sulphite reductase 4Fe-4S domain-like"/>
    <property type="match status" value="1"/>
</dbReference>
<feature type="binding site" evidence="16">
    <location>
        <position position="648"/>
    </location>
    <ligand>
        <name>[4Fe-4S] cluster</name>
        <dbReference type="ChEBI" id="CHEBI:49883"/>
    </ligand>
</feature>
<organism evidence="22 23">
    <name type="scientific">Piscinibacter terrae</name>
    <dbReference type="NCBI Taxonomy" id="2496871"/>
    <lineage>
        <taxon>Bacteria</taxon>
        <taxon>Pseudomonadati</taxon>
        <taxon>Pseudomonadota</taxon>
        <taxon>Betaproteobacteria</taxon>
        <taxon>Burkholderiales</taxon>
        <taxon>Sphaerotilaceae</taxon>
        <taxon>Piscinibacter</taxon>
    </lineage>
</organism>
<dbReference type="PROSITE" id="PS00365">
    <property type="entry name" value="NIR_SIR"/>
    <property type="match status" value="1"/>
</dbReference>
<keyword evidence="8 16" id="KW-0479">Metal-binding</keyword>
<dbReference type="PANTHER" id="PTHR43809">
    <property type="entry name" value="NITRITE REDUCTASE (NADH) LARGE SUBUNIT"/>
    <property type="match status" value="1"/>
</dbReference>
<dbReference type="InterPro" id="IPR036136">
    <property type="entry name" value="Nit/Sulf_reduc_fer-like_dom_sf"/>
</dbReference>
<comment type="cofactor">
    <cofactor evidence="16">
        <name>[4Fe-4S] cluster</name>
        <dbReference type="ChEBI" id="CHEBI:49883"/>
    </cofactor>
    <text evidence="16">Binds 1 [4Fe-4S] cluster per subunit.</text>
</comment>
<gene>
    <name evidence="22" type="ORF">DZC73_07520</name>
</gene>
<dbReference type="InterPro" id="IPR041854">
    <property type="entry name" value="BFD-like_2Fe2S-bd_dom_sf"/>
</dbReference>
<dbReference type="Pfam" id="PF07992">
    <property type="entry name" value="Pyr_redox_2"/>
    <property type="match status" value="1"/>
</dbReference>
<dbReference type="UniPathway" id="UPA00653"/>
<dbReference type="InterPro" id="IPR023753">
    <property type="entry name" value="FAD/NAD-binding_dom"/>
</dbReference>
<dbReference type="Pfam" id="PF18267">
    <property type="entry name" value="Rubredoxin_C"/>
    <property type="match status" value="1"/>
</dbReference>
<dbReference type="Gene3D" id="1.10.10.1100">
    <property type="entry name" value="BFD-like [2Fe-2S]-binding domain"/>
    <property type="match status" value="2"/>
</dbReference>
<dbReference type="PRINTS" id="PR00397">
    <property type="entry name" value="SIROHAEM"/>
</dbReference>
<evidence type="ECO:0000259" key="18">
    <source>
        <dbReference type="Pfam" id="PF03460"/>
    </source>
</evidence>
<evidence type="ECO:0000313" key="23">
    <source>
        <dbReference type="Proteomes" id="UP000267464"/>
    </source>
</evidence>
<dbReference type="Gene3D" id="3.30.390.30">
    <property type="match status" value="1"/>
</dbReference>
<dbReference type="Gene3D" id="3.30.413.10">
    <property type="entry name" value="Sulfite Reductase Hemoprotein, domain 1"/>
    <property type="match status" value="1"/>
</dbReference>
<dbReference type="PRINTS" id="PR00368">
    <property type="entry name" value="FADPNR"/>
</dbReference>
<dbReference type="Gene3D" id="3.50.50.60">
    <property type="entry name" value="FAD/NAD(P)-binding domain"/>
    <property type="match status" value="2"/>
</dbReference>
<evidence type="ECO:0000256" key="13">
    <source>
        <dbReference type="ARBA" id="ARBA00023063"/>
    </source>
</evidence>
<evidence type="ECO:0000256" key="5">
    <source>
        <dbReference type="ARBA" id="ARBA00022617"/>
    </source>
</evidence>
<dbReference type="EMBL" id="QUSW01000002">
    <property type="protein sequence ID" value="RQP24733.1"/>
    <property type="molecule type" value="Genomic_DNA"/>
</dbReference>
<dbReference type="GO" id="GO:0050661">
    <property type="term" value="F:NADP binding"/>
    <property type="evidence" value="ECO:0007669"/>
    <property type="project" value="UniProtKB-UniRule"/>
</dbReference>
<dbReference type="GO" id="GO:0046872">
    <property type="term" value="F:metal ion binding"/>
    <property type="evidence" value="ECO:0007669"/>
    <property type="project" value="UniProtKB-KW"/>
</dbReference>
<feature type="binding site" evidence="16">
    <location>
        <position position="642"/>
    </location>
    <ligand>
        <name>[4Fe-4S] cluster</name>
        <dbReference type="ChEBI" id="CHEBI:49883"/>
    </ligand>
</feature>
<keyword evidence="13 15" id="KW-0534">Nitrate assimilation</keyword>
<evidence type="ECO:0000259" key="17">
    <source>
        <dbReference type="Pfam" id="PF01077"/>
    </source>
</evidence>
<dbReference type="Proteomes" id="UP000267464">
    <property type="component" value="Unassembled WGS sequence"/>
</dbReference>
<evidence type="ECO:0000256" key="11">
    <source>
        <dbReference type="ARBA" id="ARBA00023004"/>
    </source>
</evidence>
<evidence type="ECO:0000256" key="4">
    <source>
        <dbReference type="ARBA" id="ARBA00022485"/>
    </source>
</evidence>
<dbReference type="CDD" id="cd19944">
    <property type="entry name" value="NirB_Fer2_BFD-like_2"/>
    <property type="match status" value="1"/>
</dbReference>
<reference evidence="22 23" key="1">
    <citation type="submission" date="2018-08" db="EMBL/GenBank/DDBJ databases">
        <authorList>
            <person name="Khan S.A."/>
            <person name="Jeon C.O."/>
            <person name="Chun B.H."/>
            <person name="Jeong S.E."/>
        </authorList>
    </citation>
    <scope>NUCLEOTIDE SEQUENCE [LARGE SCALE GENOMIC DNA]</scope>
    <source>
        <strain evidence="22 23">S-16</strain>
    </source>
</reference>
<dbReference type="PIRSF" id="PIRSF037149">
    <property type="entry name" value="NirB"/>
    <property type="match status" value="1"/>
</dbReference>
<evidence type="ECO:0000313" key="22">
    <source>
        <dbReference type="EMBL" id="RQP24733.1"/>
    </source>
</evidence>
<feature type="binding site" description="axial binding residue" evidence="16">
    <location>
        <position position="686"/>
    </location>
    <ligand>
        <name>siroheme</name>
        <dbReference type="ChEBI" id="CHEBI:60052"/>
    </ligand>
    <ligandPart>
        <name>Fe</name>
        <dbReference type="ChEBI" id="CHEBI:18248"/>
    </ligandPart>
</feature>
<keyword evidence="11 16" id="KW-0408">Iron</keyword>